<reference evidence="1" key="1">
    <citation type="submission" date="2023-03" db="EMBL/GenBank/DDBJ databases">
        <authorList>
            <person name="Julca I."/>
        </authorList>
    </citation>
    <scope>NUCLEOTIDE SEQUENCE</scope>
</reference>
<proteinExistence type="predicted"/>
<evidence type="ECO:0000313" key="1">
    <source>
        <dbReference type="EMBL" id="CAI9099228.1"/>
    </source>
</evidence>
<dbReference type="Proteomes" id="UP001161247">
    <property type="component" value="Chromosome 3"/>
</dbReference>
<dbReference type="EMBL" id="OX459120">
    <property type="protein sequence ID" value="CAI9099228.1"/>
    <property type="molecule type" value="Genomic_DNA"/>
</dbReference>
<gene>
    <name evidence="1" type="ORF">OLC1_LOCUS9289</name>
</gene>
<name>A0AAV1CVP7_OLDCO</name>
<sequence length="217" mass="24620">MQKNKFLTLQKNNLRPSWDWVDQKWVEVAAKHDILWVISSLRSSSAKASESGSQRLSSLSVYPKKDVPIVHPKKRLRVNYSDDVASKELNSSLNVVGCKDKQVSNTAKINLQPSRDRVDQKWVEVAAKCDMLSVISSLRSSSAEASESCSKRLPSLAAYLNKDVPTMHPRKRLRFNYSDDVASKELHSSLNVESVAKDRSFSRRKLYKNNHCVIMVD</sequence>
<protein>
    <submittedName>
        <fullName evidence="1">OLC1v1036013C1</fullName>
    </submittedName>
</protein>
<keyword evidence="2" id="KW-1185">Reference proteome</keyword>
<dbReference type="AlphaFoldDB" id="A0AAV1CVP7"/>
<organism evidence="1 2">
    <name type="scientific">Oldenlandia corymbosa var. corymbosa</name>
    <dbReference type="NCBI Taxonomy" id="529605"/>
    <lineage>
        <taxon>Eukaryota</taxon>
        <taxon>Viridiplantae</taxon>
        <taxon>Streptophyta</taxon>
        <taxon>Embryophyta</taxon>
        <taxon>Tracheophyta</taxon>
        <taxon>Spermatophyta</taxon>
        <taxon>Magnoliopsida</taxon>
        <taxon>eudicotyledons</taxon>
        <taxon>Gunneridae</taxon>
        <taxon>Pentapetalae</taxon>
        <taxon>asterids</taxon>
        <taxon>lamiids</taxon>
        <taxon>Gentianales</taxon>
        <taxon>Rubiaceae</taxon>
        <taxon>Rubioideae</taxon>
        <taxon>Spermacoceae</taxon>
        <taxon>Hedyotis-Oldenlandia complex</taxon>
        <taxon>Oldenlandia</taxon>
    </lineage>
</organism>
<evidence type="ECO:0000313" key="2">
    <source>
        <dbReference type="Proteomes" id="UP001161247"/>
    </source>
</evidence>
<accession>A0AAV1CVP7</accession>